<dbReference type="RefSeq" id="WP_019050360.1">
    <property type="nucleotide sequence ID" value="NZ_BAFO02000008.1"/>
</dbReference>
<dbReference type="Gene3D" id="3.40.1090.10">
    <property type="entry name" value="Cytosolic phospholipase A2 catalytic domain"/>
    <property type="match status" value="1"/>
</dbReference>
<comment type="caution">
    <text evidence="3">The sequence shown here is derived from an EMBL/GenBank/DDBJ whole genome shotgun (WGS) entry which is preliminary data.</text>
</comment>
<keyword evidence="2" id="KW-0472">Membrane</keyword>
<feature type="transmembrane region" description="Helical" evidence="2">
    <location>
        <begin position="68"/>
        <end position="90"/>
    </location>
</feature>
<dbReference type="GO" id="GO:0046475">
    <property type="term" value="P:glycerophospholipid catabolic process"/>
    <property type="evidence" value="ECO:0007669"/>
    <property type="project" value="TreeGrafter"/>
</dbReference>
<organism evidence="3 4">
    <name type="scientific">Nocardia asteroides NBRC 15531</name>
    <dbReference type="NCBI Taxonomy" id="1110697"/>
    <lineage>
        <taxon>Bacteria</taxon>
        <taxon>Bacillati</taxon>
        <taxon>Actinomycetota</taxon>
        <taxon>Actinomycetes</taxon>
        <taxon>Mycobacteriales</taxon>
        <taxon>Nocardiaceae</taxon>
        <taxon>Nocardia</taxon>
    </lineage>
</organism>
<feature type="transmembrane region" description="Helical" evidence="2">
    <location>
        <begin position="381"/>
        <end position="403"/>
    </location>
</feature>
<feature type="transmembrane region" description="Helical" evidence="2">
    <location>
        <begin position="470"/>
        <end position="490"/>
    </location>
</feature>
<feature type="transmembrane region" description="Helical" evidence="2">
    <location>
        <begin position="285"/>
        <end position="311"/>
    </location>
</feature>
<name>U5E7K6_NOCAS</name>
<feature type="transmembrane region" description="Helical" evidence="2">
    <location>
        <begin position="423"/>
        <end position="441"/>
    </location>
</feature>
<dbReference type="OrthoDB" id="100544at2"/>
<dbReference type="GO" id="GO:0005829">
    <property type="term" value="C:cytosol"/>
    <property type="evidence" value="ECO:0007669"/>
    <property type="project" value="TreeGrafter"/>
</dbReference>
<dbReference type="PANTHER" id="PTHR10728:SF40">
    <property type="entry name" value="PATATIN FAMILY PROTEIN"/>
    <property type="match status" value="1"/>
</dbReference>
<feature type="transmembrane region" description="Helical" evidence="2">
    <location>
        <begin position="151"/>
        <end position="170"/>
    </location>
</feature>
<keyword evidence="4" id="KW-1185">Reference proteome</keyword>
<dbReference type="STRING" id="1824.SAMN05444423_10598"/>
<sequence length="903" mass="98193">MTAAEQHAGSPVRASGDHVTSGLATIEQVGRGRVFAATTGIVVFLVAVQATMAFPLGVRTPQECHTAGLLGLLVGAMMALAAPTATYRYYVYIYSLRLDRKYARFARQVFACSLLLSVIDGVADLLLALRLRAEPPSCTGATVTLLRVQAGLHLGFLLLALVVTAAIWYFGTRNRLAGEHPSQAHYAETTAAPADRDGLIICCSGGGIRSASFCLGALQVLRDRGRYQSAGAVVGVSGGGYIAAAMHIVGRTFPDRPYSLDSTELAYLRRRTRYLMPRGTDKFRAVFSLLYGIAVNATLIGISLVAVSWWLGWLLDDIDMLTRTGDTLHLHLVPAGGYWYLAIALGPFVLALAAFVVEKAWDRLTMVPDRMRNIFTKASRLLLGIGVPLALLLVGVPIALYWLSRAQERNGALATLVGGLVDPGGRGTVAFGATLLALIGLGRSAWKGLHAGTESGGWTGRIRQLVRKQIAPWLGSALIVAVVVVLLLRWTTVFATEPAARSNWTLAWWLIGIAIAIKLFTDANRTSLHTYYREALSKAFLVEKDPRSRQAVPLPYSTPLRYSEYGRPVDGGPRLVIAAAANADDDAFVPTRRGCVPFIFDPDRIGVVGDRALTQDGRRVTATYERQADFRYRDVTVPAAMAISGAAFSPLTGRESARTRPVRILLALLNARLGVWLPNPYWQPVPQGRVGAKIPAVWSWADKPGPYRLLREAFGNPSLYDRWLYVTDGGHYDNLGLVEALRRRPAAVLVLDASGSPDDRFCALAEAIATARMDHCIEICVDLRPISRGDRKRAAQAWTRGVATHLDGTTTTIYYLRSQLIGGLSWDVENYSTTHPDFPYTSTGDQLYSEWDFEAYRALGHDVTTRALADPPFAELLDDEAATGAPESNGDQDRPPPLVAPRS</sequence>
<reference evidence="3 4" key="1">
    <citation type="journal article" date="2014" name="BMC Genomics">
        <title>Genome based analysis of type-I polyketide synthase and nonribosomal peptide synthetase gene clusters in seven strains of five representative Nocardia species.</title>
        <authorList>
            <person name="Komaki H."/>
            <person name="Ichikawa N."/>
            <person name="Hosoyama A."/>
            <person name="Takahashi-Nakaguchi A."/>
            <person name="Matsuzawa T."/>
            <person name="Suzuki K."/>
            <person name="Fujita N."/>
            <person name="Gonoi T."/>
        </authorList>
    </citation>
    <scope>NUCLEOTIDE SEQUENCE [LARGE SCALE GENOMIC DNA]</scope>
    <source>
        <strain evidence="3 4">NBRC 15531</strain>
    </source>
</reference>
<evidence type="ECO:0000256" key="2">
    <source>
        <dbReference type="SAM" id="Phobius"/>
    </source>
</evidence>
<gene>
    <name evidence="3" type="ORF">NCAST_08_02770</name>
</gene>
<evidence type="ECO:0000313" key="3">
    <source>
        <dbReference type="EMBL" id="GAD82403.1"/>
    </source>
</evidence>
<dbReference type="PANTHER" id="PTHR10728">
    <property type="entry name" value="CYTOSOLIC PHOSPHOLIPASE A2"/>
    <property type="match status" value="1"/>
</dbReference>
<dbReference type="EMBL" id="BAFO02000008">
    <property type="protein sequence ID" value="GAD82403.1"/>
    <property type="molecule type" value="Genomic_DNA"/>
</dbReference>
<dbReference type="AlphaFoldDB" id="U5E7K6"/>
<dbReference type="GO" id="GO:0004623">
    <property type="term" value="F:phospholipase A2 activity"/>
    <property type="evidence" value="ECO:0007669"/>
    <property type="project" value="TreeGrafter"/>
</dbReference>
<protein>
    <recommendedName>
        <fullName evidence="5">PNPLA domain-containing protein</fullName>
    </recommendedName>
</protein>
<feature type="transmembrane region" description="Helical" evidence="2">
    <location>
        <begin position="110"/>
        <end position="131"/>
    </location>
</feature>
<dbReference type="Proteomes" id="UP000017048">
    <property type="component" value="Unassembled WGS sequence"/>
</dbReference>
<dbReference type="GeneID" id="91516713"/>
<accession>U5E7K6</accession>
<dbReference type="InterPro" id="IPR016035">
    <property type="entry name" value="Acyl_Trfase/lysoPLipase"/>
</dbReference>
<evidence type="ECO:0000256" key="1">
    <source>
        <dbReference type="SAM" id="MobiDB-lite"/>
    </source>
</evidence>
<evidence type="ECO:0008006" key="5">
    <source>
        <dbReference type="Google" id="ProtNLM"/>
    </source>
</evidence>
<dbReference type="eggNOG" id="COG1752">
    <property type="taxonomic scope" value="Bacteria"/>
</dbReference>
<feature type="transmembrane region" description="Helical" evidence="2">
    <location>
        <begin position="338"/>
        <end position="361"/>
    </location>
</feature>
<evidence type="ECO:0000313" key="4">
    <source>
        <dbReference type="Proteomes" id="UP000017048"/>
    </source>
</evidence>
<feature type="region of interest" description="Disordered" evidence="1">
    <location>
        <begin position="877"/>
        <end position="903"/>
    </location>
</feature>
<proteinExistence type="predicted"/>
<keyword evidence="2" id="KW-1133">Transmembrane helix</keyword>
<dbReference type="SUPFAM" id="SSF52151">
    <property type="entry name" value="FabD/lysophospholipase-like"/>
    <property type="match status" value="2"/>
</dbReference>
<feature type="transmembrane region" description="Helical" evidence="2">
    <location>
        <begin position="34"/>
        <end position="56"/>
    </location>
</feature>
<keyword evidence="2" id="KW-0812">Transmembrane</keyword>